<dbReference type="Pfam" id="PF13558">
    <property type="entry name" value="SbcC_Walker_B"/>
    <property type="match status" value="1"/>
</dbReference>
<accession>A0A412IQR3</accession>
<evidence type="ECO:0000259" key="6">
    <source>
        <dbReference type="Pfam" id="PF13476"/>
    </source>
</evidence>
<dbReference type="PANTHER" id="PTHR32114">
    <property type="entry name" value="ABC TRANSPORTER ABCH.3"/>
    <property type="match status" value="1"/>
</dbReference>
<evidence type="ECO:0000313" key="8">
    <source>
        <dbReference type="Proteomes" id="UP000283295"/>
    </source>
</evidence>
<evidence type="ECO:0000313" key="7">
    <source>
        <dbReference type="EMBL" id="RGS40896.1"/>
    </source>
</evidence>
<dbReference type="Gene3D" id="3.40.50.300">
    <property type="entry name" value="P-loop containing nucleotide triphosphate hydrolases"/>
    <property type="match status" value="2"/>
</dbReference>
<protein>
    <recommendedName>
        <fullName evidence="3">Nuclease SbcCD subunit C</fullName>
    </recommendedName>
</protein>
<feature type="coiled-coil region" evidence="4">
    <location>
        <begin position="287"/>
        <end position="314"/>
    </location>
</feature>
<name>A0A412IQR3_9FIRM</name>
<dbReference type="SUPFAM" id="SSF52540">
    <property type="entry name" value="P-loop containing nucleoside triphosphate hydrolases"/>
    <property type="match status" value="1"/>
</dbReference>
<comment type="subunit">
    <text evidence="2">Heterodimer of SbcC and SbcD.</text>
</comment>
<gene>
    <name evidence="7" type="ORF">DWX94_09580</name>
</gene>
<evidence type="ECO:0000256" key="2">
    <source>
        <dbReference type="ARBA" id="ARBA00011322"/>
    </source>
</evidence>
<feature type="compositionally biased region" description="Basic and acidic residues" evidence="5">
    <location>
        <begin position="495"/>
        <end position="508"/>
    </location>
</feature>
<dbReference type="EMBL" id="QRVK01000024">
    <property type="protein sequence ID" value="RGS40896.1"/>
    <property type="molecule type" value="Genomic_DNA"/>
</dbReference>
<evidence type="ECO:0000256" key="5">
    <source>
        <dbReference type="SAM" id="MobiDB-lite"/>
    </source>
</evidence>
<dbReference type="OrthoDB" id="9795626at2"/>
<dbReference type="PANTHER" id="PTHR32114:SF2">
    <property type="entry name" value="ABC TRANSPORTER ABCH.3"/>
    <property type="match status" value="1"/>
</dbReference>
<dbReference type="InterPro" id="IPR027417">
    <property type="entry name" value="P-loop_NTPase"/>
</dbReference>
<feature type="domain" description="Rad50/SbcC-type AAA" evidence="6">
    <location>
        <begin position="6"/>
        <end position="211"/>
    </location>
</feature>
<reference evidence="7 8" key="1">
    <citation type="submission" date="2018-08" db="EMBL/GenBank/DDBJ databases">
        <title>A genome reference for cultivated species of the human gut microbiota.</title>
        <authorList>
            <person name="Zou Y."/>
            <person name="Xue W."/>
            <person name="Luo G."/>
        </authorList>
    </citation>
    <scope>NUCLEOTIDE SEQUENCE [LARGE SCALE GENOMIC DNA]</scope>
    <source>
        <strain evidence="7 8">AF22-21</strain>
    </source>
</reference>
<dbReference type="AlphaFoldDB" id="A0A412IQR3"/>
<comment type="similarity">
    <text evidence="1">Belongs to the SMC family. SbcC subfamily.</text>
</comment>
<organism evidence="7 8">
    <name type="scientific">Coprococcus eutactus</name>
    <dbReference type="NCBI Taxonomy" id="33043"/>
    <lineage>
        <taxon>Bacteria</taxon>
        <taxon>Bacillati</taxon>
        <taxon>Bacillota</taxon>
        <taxon>Clostridia</taxon>
        <taxon>Lachnospirales</taxon>
        <taxon>Lachnospiraceae</taxon>
        <taxon>Coprococcus</taxon>
    </lineage>
</organism>
<sequence>MRPLNLTMSAFGPYAGVQELDMTQLGAEGLYLVTGDTGAGKTTIFDAICYALYDEPSGTGRDARMMRSTYADVDTDTYVELTFDHMGKTYRVKRNPSYERRKKKGEGTTLQDAAAELYLPDDSVISNRTKVNSYLQELLGVDREQFSQISMLAQGEFKELLVAESGDRQKIFSKLFHTSRYFVLQKRLQDETRKLQSERDDMKKSIEQYISGIVCGENDPLGLSVQKAKAGQMPIDEVLALIEKLIGMEKVRTASYEKQIGVLETRIGGLDTLIGKAQQTEKARVQLGKAHSELANVQNDRTTAEAELNRTKDALPETKELQRQAAVINNELPDYEKLDAKRRNIADGEQRLQRQNQQAEKGRTLVADKQKLIGKLKMEQVQLADAGEKIVAFTASREKMADAIDYLNGINRLLMEYSRRKQAVDKAQKQYLLDNEMYTRKQDMYEHMSTLYRNAQAGILAKDLKEGQACPVCGATEHKILASLPKEAPTDAQLEDAKKDTDRARDRANASATDAKVKLASVTEIRNSIIEQAGRKFDAPEDIDGLPEKVEKNIGYYNEKIADTDRQIEVERKRVSRRDELAAKLPQEEETLAGMQTKLADIEKNISALTAKLASDREQVTELAAGLRFRNRGEAEMKMNEILARAQKLQKSFESAEKRYNEVLQRIKALEGQIKALTDTLESSEKLELVKLEDDKAAVRNELGRIRLFMQDGNSRIRANETVMANISRKSDELSAKEKEYVSVKSLYDTASGNVSGKNKINLEAYIQMSYFDRIIQRANLRFLKMSDGQYELSRVTDSSDKRSQIGLDLCVVDHYNGSRRDVKSLSGGESFMASLSLALGLSDEVQASAGGIQIDTMFVDEGFGSLDTEKTLPQAYKALVSVTEGRKLVGIISHVTELKEKIDKQIVVEKDRTGRAKARLVV</sequence>
<dbReference type="InterPro" id="IPR038729">
    <property type="entry name" value="Rad50/SbcC_AAA"/>
</dbReference>
<evidence type="ECO:0000256" key="3">
    <source>
        <dbReference type="ARBA" id="ARBA00013368"/>
    </source>
</evidence>
<dbReference type="Pfam" id="PF13476">
    <property type="entry name" value="AAA_23"/>
    <property type="match status" value="1"/>
</dbReference>
<dbReference type="GO" id="GO:0006302">
    <property type="term" value="P:double-strand break repair"/>
    <property type="evidence" value="ECO:0007669"/>
    <property type="project" value="InterPro"/>
</dbReference>
<dbReference type="GO" id="GO:0016887">
    <property type="term" value="F:ATP hydrolysis activity"/>
    <property type="evidence" value="ECO:0007669"/>
    <property type="project" value="InterPro"/>
</dbReference>
<evidence type="ECO:0000256" key="4">
    <source>
        <dbReference type="SAM" id="Coils"/>
    </source>
</evidence>
<comment type="caution">
    <text evidence="7">The sequence shown here is derived from an EMBL/GenBank/DDBJ whole genome shotgun (WGS) entry which is preliminary data.</text>
</comment>
<evidence type="ECO:0000256" key="1">
    <source>
        <dbReference type="ARBA" id="ARBA00006930"/>
    </source>
</evidence>
<feature type="region of interest" description="Disordered" evidence="5">
    <location>
        <begin position="485"/>
        <end position="510"/>
    </location>
</feature>
<feature type="coiled-coil region" evidence="4">
    <location>
        <begin position="585"/>
        <end position="687"/>
    </location>
</feature>
<keyword evidence="4" id="KW-0175">Coiled coil</keyword>
<dbReference type="Proteomes" id="UP000283295">
    <property type="component" value="Unassembled WGS sequence"/>
</dbReference>
<proteinExistence type="inferred from homology"/>